<protein>
    <submittedName>
        <fullName evidence="1">Uncharacterized protein</fullName>
    </submittedName>
</protein>
<accession>A0A8X6RP15</accession>
<reference evidence="1" key="1">
    <citation type="submission" date="2020-08" db="EMBL/GenBank/DDBJ databases">
        <title>Multicomponent nature underlies the extraordinary mechanical properties of spider dragline silk.</title>
        <authorList>
            <person name="Kono N."/>
            <person name="Nakamura H."/>
            <person name="Mori M."/>
            <person name="Yoshida Y."/>
            <person name="Ohtoshi R."/>
            <person name="Malay A.D."/>
            <person name="Moran D.A.P."/>
            <person name="Tomita M."/>
            <person name="Numata K."/>
            <person name="Arakawa K."/>
        </authorList>
    </citation>
    <scope>NUCLEOTIDE SEQUENCE</scope>
</reference>
<proteinExistence type="predicted"/>
<comment type="caution">
    <text evidence="1">The sequence shown here is derived from an EMBL/GenBank/DDBJ whole genome shotgun (WGS) entry which is preliminary data.</text>
</comment>
<organism evidence="1 2">
    <name type="scientific">Trichonephila clavipes</name>
    <name type="common">Golden silk orbweaver</name>
    <name type="synonym">Nephila clavipes</name>
    <dbReference type="NCBI Taxonomy" id="2585209"/>
    <lineage>
        <taxon>Eukaryota</taxon>
        <taxon>Metazoa</taxon>
        <taxon>Ecdysozoa</taxon>
        <taxon>Arthropoda</taxon>
        <taxon>Chelicerata</taxon>
        <taxon>Arachnida</taxon>
        <taxon>Araneae</taxon>
        <taxon>Araneomorphae</taxon>
        <taxon>Entelegynae</taxon>
        <taxon>Araneoidea</taxon>
        <taxon>Nephilidae</taxon>
        <taxon>Trichonephila</taxon>
    </lineage>
</organism>
<evidence type="ECO:0000313" key="1">
    <source>
        <dbReference type="EMBL" id="GFX96144.1"/>
    </source>
</evidence>
<dbReference type="EMBL" id="BMAU01021190">
    <property type="protein sequence ID" value="GFX96144.1"/>
    <property type="molecule type" value="Genomic_DNA"/>
</dbReference>
<sequence>MSLRLAIASASVKVRHWKVERNFGPPRHGKCQSYKELSTFQNEWNEQVPSSVQCDSWCTTFLLCNGLLPGVASSSSCRAKPVGGKDG</sequence>
<gene>
    <name evidence="1" type="ORF">TNCV_2290331</name>
</gene>
<evidence type="ECO:0000313" key="2">
    <source>
        <dbReference type="Proteomes" id="UP000887159"/>
    </source>
</evidence>
<keyword evidence="2" id="KW-1185">Reference proteome</keyword>
<dbReference type="Proteomes" id="UP000887159">
    <property type="component" value="Unassembled WGS sequence"/>
</dbReference>
<dbReference type="AlphaFoldDB" id="A0A8X6RP15"/>
<name>A0A8X6RP15_TRICX</name>